<dbReference type="PANTHER" id="PTHR36978:SF3">
    <property type="entry name" value="P-LOOP CONTAINING NUCLEOSIDE TRIPHOSPHATE HYDROLASE PROTEIN"/>
    <property type="match status" value="1"/>
</dbReference>
<evidence type="ECO:0000256" key="1">
    <source>
        <dbReference type="SAM" id="Phobius"/>
    </source>
</evidence>
<dbReference type="EMBL" id="PPTA01000001">
    <property type="protein sequence ID" value="TFB07673.1"/>
    <property type="molecule type" value="Genomic_DNA"/>
</dbReference>
<gene>
    <name evidence="2" type="ORF">CCMA1212_000248</name>
</gene>
<evidence type="ECO:0000313" key="3">
    <source>
        <dbReference type="Proteomes" id="UP001642720"/>
    </source>
</evidence>
<keyword evidence="1" id="KW-0472">Membrane</keyword>
<name>A0ABY2HH72_9HYPO</name>
<dbReference type="Proteomes" id="UP001642720">
    <property type="component" value="Unassembled WGS sequence"/>
</dbReference>
<proteinExistence type="predicted"/>
<dbReference type="SUPFAM" id="SSF52540">
    <property type="entry name" value="P-loop containing nucleoside triphosphate hydrolases"/>
    <property type="match status" value="1"/>
</dbReference>
<feature type="transmembrane region" description="Helical" evidence="1">
    <location>
        <begin position="240"/>
        <end position="260"/>
    </location>
</feature>
<dbReference type="GeneID" id="300572175"/>
<dbReference type="InterPro" id="IPR027417">
    <property type="entry name" value="P-loop_NTPase"/>
</dbReference>
<dbReference type="PANTHER" id="PTHR36978">
    <property type="entry name" value="P-LOOP CONTAINING NUCLEOTIDE TRIPHOSPHATE HYDROLASE"/>
    <property type="match status" value="1"/>
</dbReference>
<reference evidence="2 3" key="1">
    <citation type="submission" date="2018-01" db="EMBL/GenBank/DDBJ databases">
        <title>Genome characterization of the sugarcane-associated fungus Trichoderma ghanense CCMA-1212 and their application in lignocelulose bioconversion.</title>
        <authorList>
            <person name="Steindorff A.S."/>
            <person name="Mendes T.D."/>
            <person name="Vilela E.S.D."/>
            <person name="Rodrigues D.S."/>
            <person name="Formighieri E.F."/>
            <person name="Melo I.S."/>
            <person name="Favaro L.C.L."/>
        </authorList>
    </citation>
    <scope>NUCLEOTIDE SEQUENCE [LARGE SCALE GENOMIC DNA]</scope>
    <source>
        <strain evidence="2 3">CCMA-1212</strain>
    </source>
</reference>
<protein>
    <recommendedName>
        <fullName evidence="4">NAD dependent epimerase/dehydratase</fullName>
    </recommendedName>
</protein>
<comment type="caution">
    <text evidence="2">The sequence shown here is derived from an EMBL/GenBank/DDBJ whole genome shotgun (WGS) entry which is preliminary data.</text>
</comment>
<accession>A0ABY2HH72</accession>
<sequence>MGDPSRSLQVIGAGFARTGTVSMALALEKVLEGPVCHGGTQLLGREDAYVQKWLAVYAAKNDKPKRLAALREATRGFVAITDTPGTHFIGDLCEIYPDAKVIGWKRDPEKWWKSMEQMIKHAMPGWLRWYLIIMPGWRWFPVIMGEMSKRGREMLMEDGYDKGPGPERLTQAVEVGILEHYYSKVEQIVPEDRMYWIGLSDGWGPLCKILDRPVPDCPFPRANDAKAVEETARYVFKRTALAWMGVLGVLAAACTLLWYIY</sequence>
<dbReference type="Pfam" id="PF17784">
    <property type="entry name" value="Sulfotransfer_4"/>
    <property type="match status" value="1"/>
</dbReference>
<keyword evidence="1" id="KW-0812">Transmembrane</keyword>
<evidence type="ECO:0008006" key="4">
    <source>
        <dbReference type="Google" id="ProtNLM"/>
    </source>
</evidence>
<dbReference type="InterPro" id="IPR040632">
    <property type="entry name" value="Sulfotransfer_4"/>
</dbReference>
<organism evidence="2 3">
    <name type="scientific">Trichoderma ghanense</name>
    <dbReference type="NCBI Taxonomy" id="65468"/>
    <lineage>
        <taxon>Eukaryota</taxon>
        <taxon>Fungi</taxon>
        <taxon>Dikarya</taxon>
        <taxon>Ascomycota</taxon>
        <taxon>Pezizomycotina</taxon>
        <taxon>Sordariomycetes</taxon>
        <taxon>Hypocreomycetidae</taxon>
        <taxon>Hypocreales</taxon>
        <taxon>Hypocreaceae</taxon>
        <taxon>Trichoderma</taxon>
    </lineage>
</organism>
<dbReference type="RefSeq" id="XP_073563874.1">
    <property type="nucleotide sequence ID" value="XM_073697725.1"/>
</dbReference>
<dbReference type="Gene3D" id="3.40.50.300">
    <property type="entry name" value="P-loop containing nucleotide triphosphate hydrolases"/>
    <property type="match status" value="1"/>
</dbReference>
<evidence type="ECO:0000313" key="2">
    <source>
        <dbReference type="EMBL" id="TFB07673.1"/>
    </source>
</evidence>
<keyword evidence="1" id="KW-1133">Transmembrane helix</keyword>
<feature type="transmembrane region" description="Helical" evidence="1">
    <location>
        <begin position="126"/>
        <end position="144"/>
    </location>
</feature>
<keyword evidence="3" id="KW-1185">Reference proteome</keyword>